<name>A0ABP6VTZ9_9ACTN</name>
<reference evidence="4" key="1">
    <citation type="journal article" date="2019" name="Int. J. Syst. Evol. Microbiol.">
        <title>The Global Catalogue of Microorganisms (GCM) 10K type strain sequencing project: providing services to taxonomists for standard genome sequencing and annotation.</title>
        <authorList>
            <consortium name="The Broad Institute Genomics Platform"/>
            <consortium name="The Broad Institute Genome Sequencing Center for Infectious Disease"/>
            <person name="Wu L."/>
            <person name="Ma J."/>
        </authorList>
    </citation>
    <scope>NUCLEOTIDE SEQUENCE [LARGE SCALE GENOMIC DNA]</scope>
    <source>
        <strain evidence="4">JCM 16928</strain>
    </source>
</reference>
<dbReference type="EMBL" id="BAABAA010000001">
    <property type="protein sequence ID" value="GAA3540908.1"/>
    <property type="molecule type" value="Genomic_DNA"/>
</dbReference>
<evidence type="ECO:0000313" key="4">
    <source>
        <dbReference type="Proteomes" id="UP001501222"/>
    </source>
</evidence>
<dbReference type="InterPro" id="IPR000468">
    <property type="entry name" value="Barstar"/>
</dbReference>
<dbReference type="Pfam" id="PF01337">
    <property type="entry name" value="Barstar"/>
    <property type="match status" value="1"/>
</dbReference>
<organism evidence="3 4">
    <name type="scientific">Kribbella ginsengisoli</name>
    <dbReference type="NCBI Taxonomy" id="363865"/>
    <lineage>
        <taxon>Bacteria</taxon>
        <taxon>Bacillati</taxon>
        <taxon>Actinomycetota</taxon>
        <taxon>Actinomycetes</taxon>
        <taxon>Propionibacteriales</taxon>
        <taxon>Kribbellaceae</taxon>
        <taxon>Kribbella</taxon>
    </lineage>
</organism>
<dbReference type="SUPFAM" id="SSF52038">
    <property type="entry name" value="Barstar-related"/>
    <property type="match status" value="1"/>
</dbReference>
<dbReference type="Gene3D" id="3.30.370.10">
    <property type="entry name" value="Barstar-like"/>
    <property type="match status" value="1"/>
</dbReference>
<evidence type="ECO:0000259" key="2">
    <source>
        <dbReference type="Pfam" id="PF01337"/>
    </source>
</evidence>
<accession>A0ABP6VTZ9</accession>
<evidence type="ECO:0000313" key="3">
    <source>
        <dbReference type="EMBL" id="GAA3540908.1"/>
    </source>
</evidence>
<proteinExistence type="inferred from homology"/>
<sequence length="391" mass="42064">MTGPLLEYAGGWVKRHTWQHALPLRFLLVAVDADDEEQLWASCTAAEGLFVAPPSPPREVLTVRGCKPDGAFKEALAAAEASYQGLGDVGVDVWDGDQPVQWWTLKDVAVLAQLPDSGDSGLYDLVIGAGVVPDADSCRPPKAPGFELFAPGQTVGGSRCSAIDGLFRSRPDPAAVPLELIGCEPTELLLGRADTSGWGRLLVLDRDGAVMAAVALGLDIAEVRPSVIGAAFVDITLTDGGDERPLPAVRPIWDRWYESPPAEPNLWAPYDSQGRSAWIELSTHAWRTPPPGPDLSGGEYHLDGRFVTDHPGLHCAMAEALLGPGSYFGRERNAFSDCLCGGFGVVPPFTLNWHDSDVARQAFAGGRGERLTYFEEVVRLLERYGVTVVLR</sequence>
<dbReference type="Proteomes" id="UP001501222">
    <property type="component" value="Unassembled WGS sequence"/>
</dbReference>
<dbReference type="InterPro" id="IPR035905">
    <property type="entry name" value="Barstar-like_sf"/>
</dbReference>
<keyword evidence="4" id="KW-1185">Reference proteome</keyword>
<feature type="domain" description="Barstar (barnase inhibitor)" evidence="2">
    <location>
        <begin position="301"/>
        <end position="388"/>
    </location>
</feature>
<evidence type="ECO:0000256" key="1">
    <source>
        <dbReference type="ARBA" id="ARBA00006845"/>
    </source>
</evidence>
<protein>
    <recommendedName>
        <fullName evidence="2">Barstar (barnase inhibitor) domain-containing protein</fullName>
    </recommendedName>
</protein>
<gene>
    <name evidence="3" type="ORF">GCM10022235_05590</name>
</gene>
<comment type="caution">
    <text evidence="3">The sequence shown here is derived from an EMBL/GenBank/DDBJ whole genome shotgun (WGS) entry which is preliminary data.</text>
</comment>
<comment type="similarity">
    <text evidence="1">Belongs to the barstar family.</text>
</comment>